<dbReference type="CDD" id="cd02440">
    <property type="entry name" value="AdoMet_MTases"/>
    <property type="match status" value="1"/>
</dbReference>
<dbReference type="Proteomes" id="UP000005744">
    <property type="component" value="Unassembled WGS sequence"/>
</dbReference>
<dbReference type="Gene3D" id="3.40.50.150">
    <property type="entry name" value="Vaccinia Virus protein VP39"/>
    <property type="match status" value="1"/>
</dbReference>
<keyword evidence="2" id="KW-0808">Transferase</keyword>
<keyword evidence="3" id="KW-1185">Reference proteome</keyword>
<dbReference type="PANTHER" id="PTHR43861">
    <property type="entry name" value="TRANS-ACONITATE 2-METHYLTRANSFERASE-RELATED"/>
    <property type="match status" value="1"/>
</dbReference>
<dbReference type="PANTHER" id="PTHR43861:SF1">
    <property type="entry name" value="TRANS-ACONITATE 2-METHYLTRANSFERASE"/>
    <property type="match status" value="1"/>
</dbReference>
<dbReference type="Pfam" id="PF08242">
    <property type="entry name" value="Methyltransf_12"/>
    <property type="match status" value="1"/>
</dbReference>
<dbReference type="SUPFAM" id="SSF53335">
    <property type="entry name" value="S-adenosyl-L-methionine-dependent methyltransferases"/>
    <property type="match status" value="1"/>
</dbReference>
<accession>I3CE60</accession>
<feature type="domain" description="Methyltransferase type 12" evidence="1">
    <location>
        <begin position="49"/>
        <end position="145"/>
    </location>
</feature>
<dbReference type="EMBL" id="JH600070">
    <property type="protein sequence ID" value="EIJ41903.1"/>
    <property type="molecule type" value="Genomic_DNA"/>
</dbReference>
<evidence type="ECO:0000313" key="3">
    <source>
        <dbReference type="Proteomes" id="UP000005744"/>
    </source>
</evidence>
<dbReference type="STRING" id="395493.BegalDRAFT_0999"/>
<name>I3CE60_9GAMM</name>
<dbReference type="GO" id="GO:0008168">
    <property type="term" value="F:methyltransferase activity"/>
    <property type="evidence" value="ECO:0007669"/>
    <property type="project" value="UniProtKB-KW"/>
</dbReference>
<sequence length="224" mass="25880">MHRIPEPELMLDDEQAHAYAQADFNDPNSLFMQRFASEFPQEQIAGYVLDLGCGAGDISRRFAQHYPQCTIHGVDGSRAMLKYGREMLAQYEALRQRIEFIEGYLPNATLPMAQYDVIISNSLLHHLAQPSVLWETIKLRAKPNSLIFIMDFMRPESFRQAEIMVQEYVGSEPSVLRRDFYNSLLAAYRIDEVVEQLKGFNLGYLKVHEVTDHHFVVMGKYLET</sequence>
<dbReference type="RefSeq" id="WP_002684267.1">
    <property type="nucleotide sequence ID" value="NZ_JH600070.1"/>
</dbReference>
<gene>
    <name evidence="2" type="ORF">BegalDRAFT_0999</name>
</gene>
<keyword evidence="2" id="KW-0489">Methyltransferase</keyword>
<evidence type="ECO:0000313" key="2">
    <source>
        <dbReference type="EMBL" id="EIJ41903.1"/>
    </source>
</evidence>
<protein>
    <submittedName>
        <fullName evidence="2">Methylase involved in ubiquinone/menaquinone biosynthesis</fullName>
    </submittedName>
</protein>
<dbReference type="OrthoDB" id="9778766at2"/>
<organism evidence="2 3">
    <name type="scientific">Beggiatoa alba B18LD</name>
    <dbReference type="NCBI Taxonomy" id="395493"/>
    <lineage>
        <taxon>Bacteria</taxon>
        <taxon>Pseudomonadati</taxon>
        <taxon>Pseudomonadota</taxon>
        <taxon>Gammaproteobacteria</taxon>
        <taxon>Thiotrichales</taxon>
        <taxon>Thiotrichaceae</taxon>
        <taxon>Beggiatoa</taxon>
    </lineage>
</organism>
<dbReference type="InterPro" id="IPR013217">
    <property type="entry name" value="Methyltransf_12"/>
</dbReference>
<keyword evidence="2" id="KW-0830">Ubiquinone</keyword>
<dbReference type="eggNOG" id="COG2226">
    <property type="taxonomic scope" value="Bacteria"/>
</dbReference>
<dbReference type="AlphaFoldDB" id="I3CE60"/>
<proteinExistence type="predicted"/>
<dbReference type="HOGENOM" id="CLU_108522_0_0_6"/>
<dbReference type="GO" id="GO:0032259">
    <property type="term" value="P:methylation"/>
    <property type="evidence" value="ECO:0007669"/>
    <property type="project" value="UniProtKB-KW"/>
</dbReference>
<reference evidence="2 3" key="1">
    <citation type="submission" date="2011-11" db="EMBL/GenBank/DDBJ databases">
        <title>Improved High-Quality Draft sequence of Beggiatoa alba B18lD.</title>
        <authorList>
            <consortium name="US DOE Joint Genome Institute"/>
            <person name="Lucas S."/>
            <person name="Han J."/>
            <person name="Lapidus A."/>
            <person name="Cheng J.-F."/>
            <person name="Goodwin L."/>
            <person name="Pitluck S."/>
            <person name="Peters L."/>
            <person name="Mikhailova N."/>
            <person name="Held B."/>
            <person name="Detter J.C."/>
            <person name="Han C."/>
            <person name="Tapia R."/>
            <person name="Land M."/>
            <person name="Hauser L."/>
            <person name="Kyrpides N."/>
            <person name="Ivanova N."/>
            <person name="Pagani I."/>
            <person name="Samuel K."/>
            <person name="Teske A."/>
            <person name="Mueller J."/>
            <person name="Woyke T."/>
        </authorList>
    </citation>
    <scope>NUCLEOTIDE SEQUENCE [LARGE SCALE GENOMIC DNA]</scope>
    <source>
        <strain evidence="2 3">B18LD</strain>
    </source>
</reference>
<evidence type="ECO:0000259" key="1">
    <source>
        <dbReference type="Pfam" id="PF08242"/>
    </source>
</evidence>
<dbReference type="InterPro" id="IPR029063">
    <property type="entry name" value="SAM-dependent_MTases_sf"/>
</dbReference>